<dbReference type="InterPro" id="IPR036390">
    <property type="entry name" value="WH_DNA-bd_sf"/>
</dbReference>
<reference evidence="2 3" key="1">
    <citation type="journal article" date="2019" name="Nat. Microbiol.">
        <title>Mediterranean grassland soil C-N compound turnover is dependent on rainfall and depth, and is mediated by genomically divergent microorganisms.</title>
        <authorList>
            <person name="Diamond S."/>
            <person name="Andeer P.F."/>
            <person name="Li Z."/>
            <person name="Crits-Christoph A."/>
            <person name="Burstein D."/>
            <person name="Anantharaman K."/>
            <person name="Lane K.R."/>
            <person name="Thomas B.C."/>
            <person name="Pan C."/>
            <person name="Northen T.R."/>
            <person name="Banfield J.F."/>
        </authorList>
    </citation>
    <scope>NUCLEOTIDE SEQUENCE [LARGE SCALE GENOMIC DNA]</scope>
    <source>
        <strain evidence="2">WS_9</strain>
    </source>
</reference>
<gene>
    <name evidence="2" type="ORF">E6K79_02555</name>
</gene>
<accession>A0A538TRX1</accession>
<protein>
    <submittedName>
        <fullName evidence="2">Transcriptional regulator</fullName>
    </submittedName>
</protein>
<comment type="caution">
    <text evidence="2">The sequence shown here is derived from an EMBL/GenBank/DDBJ whole genome shotgun (WGS) entry which is preliminary data.</text>
</comment>
<name>A0A538TRX1_UNCEI</name>
<feature type="domain" description="Winged helix DNA-binding" evidence="1">
    <location>
        <begin position="19"/>
        <end position="98"/>
    </location>
</feature>
<dbReference type="AlphaFoldDB" id="A0A538TRX1"/>
<dbReference type="Proteomes" id="UP000317691">
    <property type="component" value="Unassembled WGS sequence"/>
</dbReference>
<dbReference type="Pfam" id="PF13601">
    <property type="entry name" value="HTH_34"/>
    <property type="match status" value="1"/>
</dbReference>
<sequence length="105" mass="11905">MKRAPTKLPDLDRLIHERVRLGIVSALAANEPLSFADLKRLLEATDGNLSVHARKLEEAGYIACAKRFEGRVPRTEFRLTRTGRDALTRYLSHLDALVRWARKGP</sequence>
<dbReference type="InterPro" id="IPR036388">
    <property type="entry name" value="WH-like_DNA-bd_sf"/>
</dbReference>
<dbReference type="PANTHER" id="PTHR37318:SF1">
    <property type="entry name" value="BSL7504 PROTEIN"/>
    <property type="match status" value="1"/>
</dbReference>
<dbReference type="Gene3D" id="1.10.10.10">
    <property type="entry name" value="Winged helix-like DNA-binding domain superfamily/Winged helix DNA-binding domain"/>
    <property type="match status" value="1"/>
</dbReference>
<dbReference type="SUPFAM" id="SSF46785">
    <property type="entry name" value="Winged helix' DNA-binding domain"/>
    <property type="match status" value="1"/>
</dbReference>
<evidence type="ECO:0000259" key="1">
    <source>
        <dbReference type="Pfam" id="PF13601"/>
    </source>
</evidence>
<dbReference type="PANTHER" id="PTHR37318">
    <property type="entry name" value="BSL7504 PROTEIN"/>
    <property type="match status" value="1"/>
</dbReference>
<proteinExistence type="predicted"/>
<evidence type="ECO:0000313" key="3">
    <source>
        <dbReference type="Proteomes" id="UP000317691"/>
    </source>
</evidence>
<dbReference type="InterPro" id="IPR027395">
    <property type="entry name" value="WH_DNA-bd_dom"/>
</dbReference>
<dbReference type="EMBL" id="VBOZ01000009">
    <property type="protein sequence ID" value="TMQ66372.1"/>
    <property type="molecule type" value="Genomic_DNA"/>
</dbReference>
<organism evidence="2 3">
    <name type="scientific">Eiseniibacteriota bacterium</name>
    <dbReference type="NCBI Taxonomy" id="2212470"/>
    <lineage>
        <taxon>Bacteria</taxon>
        <taxon>Candidatus Eiseniibacteriota</taxon>
    </lineage>
</organism>
<evidence type="ECO:0000313" key="2">
    <source>
        <dbReference type="EMBL" id="TMQ66372.1"/>
    </source>
</evidence>